<dbReference type="Proteomes" id="UP000093173">
    <property type="component" value="Unassembled WGS sequence"/>
</dbReference>
<keyword evidence="4 10" id="KW-0347">Helicase</keyword>
<keyword evidence="13" id="KW-1185">Reference proteome</keyword>
<organism evidence="12 13">
    <name type="scientific">Vibrio genomosp. F10</name>
    <dbReference type="NCBI Taxonomy" id="723171"/>
    <lineage>
        <taxon>Bacteria</taxon>
        <taxon>Pseudomonadati</taxon>
        <taxon>Pseudomonadota</taxon>
        <taxon>Gammaproteobacteria</taxon>
        <taxon>Vibrionales</taxon>
        <taxon>Vibrionaceae</taxon>
        <taxon>Vibrio</taxon>
    </lineage>
</organism>
<evidence type="ECO:0000313" key="13">
    <source>
        <dbReference type="Proteomes" id="UP000093173"/>
    </source>
</evidence>
<evidence type="ECO:0000256" key="2">
    <source>
        <dbReference type="ARBA" id="ARBA00022741"/>
    </source>
</evidence>
<keyword evidence="2 10" id="KW-0547">Nucleotide-binding</keyword>
<evidence type="ECO:0000256" key="6">
    <source>
        <dbReference type="ARBA" id="ARBA00023235"/>
    </source>
</evidence>
<dbReference type="InterPro" id="IPR014017">
    <property type="entry name" value="DNA_helicase_UvrD-like_C"/>
</dbReference>
<comment type="catalytic activity">
    <reaction evidence="9">
        <text>ATP + H2O = ADP + phosphate + H(+)</text>
        <dbReference type="Rhea" id="RHEA:13065"/>
        <dbReference type="ChEBI" id="CHEBI:15377"/>
        <dbReference type="ChEBI" id="CHEBI:15378"/>
        <dbReference type="ChEBI" id="CHEBI:30616"/>
        <dbReference type="ChEBI" id="CHEBI:43474"/>
        <dbReference type="ChEBI" id="CHEBI:456216"/>
        <dbReference type="EC" id="5.6.2.4"/>
    </reaction>
</comment>
<dbReference type="GO" id="GO:0005829">
    <property type="term" value="C:cytosol"/>
    <property type="evidence" value="ECO:0007669"/>
    <property type="project" value="TreeGrafter"/>
</dbReference>
<dbReference type="InterPro" id="IPR022161">
    <property type="entry name" value="Helicase_IV_N"/>
</dbReference>
<dbReference type="PROSITE" id="PS51198">
    <property type="entry name" value="UVRD_HELICASE_ATP_BIND"/>
    <property type="match status" value="1"/>
</dbReference>
<protein>
    <recommendedName>
        <fullName evidence="8">DNA 3'-5' helicase</fullName>
        <ecNumber evidence="8">5.6.2.4</ecNumber>
    </recommendedName>
</protein>
<evidence type="ECO:0000256" key="7">
    <source>
        <dbReference type="ARBA" id="ARBA00034617"/>
    </source>
</evidence>
<dbReference type="InterPro" id="IPR000212">
    <property type="entry name" value="DNA_helicase_UvrD/REP"/>
</dbReference>
<feature type="domain" description="UvrD-like helicase ATP-binding" evidence="11">
    <location>
        <begin position="198"/>
        <end position="515"/>
    </location>
</feature>
<keyword evidence="5 10" id="KW-0067">ATP-binding</keyword>
<dbReference type="CDD" id="cd17932">
    <property type="entry name" value="DEXQc_UvrD"/>
    <property type="match status" value="1"/>
</dbReference>
<evidence type="ECO:0000313" key="12">
    <source>
        <dbReference type="EMBL" id="OCH75621.1"/>
    </source>
</evidence>
<dbReference type="PANTHER" id="PTHR11070">
    <property type="entry name" value="UVRD / RECB / PCRA DNA HELICASE FAMILY MEMBER"/>
    <property type="match status" value="1"/>
</dbReference>
<comment type="caution">
    <text evidence="12">The sequence shown here is derived from an EMBL/GenBank/DDBJ whole genome shotgun (WGS) entry which is preliminary data.</text>
</comment>
<dbReference type="PANTHER" id="PTHR11070:SF63">
    <property type="entry name" value="DNA HELICASE IV"/>
    <property type="match status" value="1"/>
</dbReference>
<keyword evidence="3 10" id="KW-0378">Hydrolase</keyword>
<evidence type="ECO:0000256" key="8">
    <source>
        <dbReference type="ARBA" id="ARBA00034808"/>
    </source>
</evidence>
<reference evidence="13" key="1">
    <citation type="submission" date="2016-06" db="EMBL/GenBank/DDBJ databases">
        <authorList>
            <person name="Hehemann J.-H."/>
            <person name="Arevalo P."/>
            <person name="Datta M.S."/>
            <person name="Polz M.F."/>
        </authorList>
    </citation>
    <scope>NUCLEOTIDE SEQUENCE [LARGE SCALE GENOMIC DNA]</scope>
    <source>
        <strain evidence="13">9CSC122</strain>
    </source>
</reference>
<dbReference type="InterPro" id="IPR013986">
    <property type="entry name" value="DExx_box_DNA_helicase_dom_sf"/>
</dbReference>
<gene>
    <name evidence="12" type="ORF">A6E14_10620</name>
</gene>
<dbReference type="EC" id="5.6.2.4" evidence="8"/>
<dbReference type="EMBL" id="MAJZ01000518">
    <property type="protein sequence ID" value="OCH75621.1"/>
    <property type="molecule type" value="Genomic_DNA"/>
</dbReference>
<proteinExistence type="inferred from homology"/>
<evidence type="ECO:0000256" key="10">
    <source>
        <dbReference type="PROSITE-ProRule" id="PRU00560"/>
    </source>
</evidence>
<dbReference type="InterPro" id="IPR014016">
    <property type="entry name" value="UvrD-like_ATP-bd"/>
</dbReference>
<dbReference type="RefSeq" id="WP_065576864.1">
    <property type="nucleotide sequence ID" value="NZ_JBNGCH010000518.1"/>
</dbReference>
<sequence>MQLAASRTAQYLIQTEYHQVELQSTLLILSSQLEEEHIPFHVWNGEVTLKRGLLWGSIQFFAHEESGERHSWLVQGLPWEECREFVRHAIASYQRWHHDQCEQLNQILPNWEKELKRLTHLPSFLSHSQVAAWSEKVFKGFSDIDMTLEEATQRMPNRMKALEPWLLEPESTLLSRNDQWLETERLNWGVLFSQLESSPLNVSQQKAVLLNDDHNLILAGAGSGKTSVLTARVAYLLQSHTAQPEELLLLAFGREAASEMSQRIADKIGLAGDHVKVSTFHKLGLHIINEVENQRVEVSPIAVDTKQREAWCIDWLKKHWMTPTNFKRWQKHLSTWPIAYLAGDDELGSHVENPKLIAWLEKQLTQLSASGLTKKQIQEKLISHRDYTRLNSEIGLVWPCYQAWQQMLKEQNQIDFNMMIRRATQYVVTNKFKSQWRYIMIDEYQDISPDRLALIEALCHQPRSVQERECVLFAVGDDWQSIYQFAGSDVDLTTGFEARFPHSTVHYLDTTYRFNSQIGAVANRFILQNPAQMDKTLSSHKEIKQKSVYLASMNRIEKTLDQLHRQAKSKKTVLLLGRNHYHRPELLEEWKKQYRSLELEFMTCHASKGKEADFVLILAVDEGQFPIKVKSLHLNGALTESRDSFAYAEERRLFYVAMTRAKEKVWIFHTGNGSGFVQELSDSDYPVVKQK</sequence>
<comment type="similarity">
    <text evidence="1">Belongs to the helicase family. UvrD subfamily.</text>
</comment>
<dbReference type="CDD" id="cd18807">
    <property type="entry name" value="SF1_C_UvrD"/>
    <property type="match status" value="1"/>
</dbReference>
<dbReference type="GO" id="GO:0003677">
    <property type="term" value="F:DNA binding"/>
    <property type="evidence" value="ECO:0007669"/>
    <property type="project" value="InterPro"/>
</dbReference>
<dbReference type="Gene3D" id="3.40.50.300">
    <property type="entry name" value="P-loop containing nucleotide triphosphate hydrolases"/>
    <property type="match status" value="2"/>
</dbReference>
<dbReference type="AlphaFoldDB" id="A0A1B9QYS2"/>
<evidence type="ECO:0000256" key="3">
    <source>
        <dbReference type="ARBA" id="ARBA00022801"/>
    </source>
</evidence>
<dbReference type="Pfam" id="PF12462">
    <property type="entry name" value="Helicase_IV_N"/>
    <property type="match status" value="1"/>
</dbReference>
<evidence type="ECO:0000256" key="9">
    <source>
        <dbReference type="ARBA" id="ARBA00048988"/>
    </source>
</evidence>
<dbReference type="GO" id="GO:0043138">
    <property type="term" value="F:3'-5' DNA helicase activity"/>
    <property type="evidence" value="ECO:0007669"/>
    <property type="project" value="UniProtKB-EC"/>
</dbReference>
<dbReference type="GO" id="GO:0000725">
    <property type="term" value="P:recombinational repair"/>
    <property type="evidence" value="ECO:0007669"/>
    <property type="project" value="TreeGrafter"/>
</dbReference>
<keyword evidence="6" id="KW-0413">Isomerase</keyword>
<dbReference type="GO" id="GO:0005524">
    <property type="term" value="F:ATP binding"/>
    <property type="evidence" value="ECO:0007669"/>
    <property type="project" value="UniProtKB-UniRule"/>
</dbReference>
<dbReference type="SUPFAM" id="SSF52540">
    <property type="entry name" value="P-loop containing nucleoside triphosphate hydrolases"/>
    <property type="match status" value="1"/>
</dbReference>
<dbReference type="NCBIfam" id="NF008276">
    <property type="entry name" value="PRK11054.1"/>
    <property type="match status" value="1"/>
</dbReference>
<dbReference type="Pfam" id="PF13361">
    <property type="entry name" value="UvrD_C"/>
    <property type="match status" value="1"/>
</dbReference>
<accession>A0A1B9QYS2</accession>
<evidence type="ECO:0000256" key="1">
    <source>
        <dbReference type="ARBA" id="ARBA00009922"/>
    </source>
</evidence>
<feature type="binding site" evidence="10">
    <location>
        <begin position="219"/>
        <end position="226"/>
    </location>
    <ligand>
        <name>ATP</name>
        <dbReference type="ChEBI" id="CHEBI:30616"/>
    </ligand>
</feature>
<evidence type="ECO:0000259" key="11">
    <source>
        <dbReference type="PROSITE" id="PS51198"/>
    </source>
</evidence>
<evidence type="ECO:0000256" key="5">
    <source>
        <dbReference type="ARBA" id="ARBA00022840"/>
    </source>
</evidence>
<dbReference type="GO" id="GO:0016887">
    <property type="term" value="F:ATP hydrolysis activity"/>
    <property type="evidence" value="ECO:0007669"/>
    <property type="project" value="RHEA"/>
</dbReference>
<evidence type="ECO:0000256" key="4">
    <source>
        <dbReference type="ARBA" id="ARBA00022806"/>
    </source>
</evidence>
<name>A0A1B9QYS2_9VIBR</name>
<dbReference type="Pfam" id="PF00580">
    <property type="entry name" value="UvrD-helicase"/>
    <property type="match status" value="1"/>
</dbReference>
<dbReference type="Gene3D" id="1.10.10.160">
    <property type="match status" value="1"/>
</dbReference>
<dbReference type="FunFam" id="3.40.50.300:FF:000975">
    <property type="entry name" value="DNA helicase"/>
    <property type="match status" value="1"/>
</dbReference>
<comment type="catalytic activity">
    <reaction evidence="7">
        <text>Couples ATP hydrolysis with the unwinding of duplex DNA by translocating in the 3'-5' direction.</text>
        <dbReference type="EC" id="5.6.2.4"/>
    </reaction>
</comment>
<dbReference type="InterPro" id="IPR027417">
    <property type="entry name" value="P-loop_NTPase"/>
</dbReference>